<feature type="transmembrane region" description="Helical" evidence="8">
    <location>
        <begin position="21"/>
        <end position="42"/>
    </location>
</feature>
<proteinExistence type="inferred from homology"/>
<evidence type="ECO:0000256" key="3">
    <source>
        <dbReference type="ARBA" id="ARBA00022692"/>
    </source>
</evidence>
<dbReference type="PANTHER" id="PTHR30572">
    <property type="entry name" value="MEMBRANE COMPONENT OF TRANSPORTER-RELATED"/>
    <property type="match status" value="1"/>
</dbReference>
<dbReference type="GO" id="GO:0005886">
    <property type="term" value="C:plasma membrane"/>
    <property type="evidence" value="ECO:0007669"/>
    <property type="project" value="UniProtKB-SubCell"/>
</dbReference>
<evidence type="ECO:0000256" key="6">
    <source>
        <dbReference type="ARBA" id="ARBA00038076"/>
    </source>
</evidence>
<dbReference type="RefSeq" id="WP_127046290.1">
    <property type="nucleotide sequence ID" value="NZ_RZGZ01000001.1"/>
</dbReference>
<feature type="domain" description="ABC3 transporter permease C-terminal" evidence="9">
    <location>
        <begin position="306"/>
        <end position="429"/>
    </location>
</feature>
<evidence type="ECO:0000256" key="8">
    <source>
        <dbReference type="SAM" id="Phobius"/>
    </source>
</evidence>
<dbReference type="EMBL" id="RZGZ01000001">
    <property type="protein sequence ID" value="RUR03164.1"/>
    <property type="molecule type" value="Genomic_DNA"/>
</dbReference>
<feature type="compositionally biased region" description="Polar residues" evidence="7">
    <location>
        <begin position="67"/>
        <end position="76"/>
    </location>
</feature>
<gene>
    <name evidence="11" type="ORF">ELQ94_00985</name>
</gene>
<keyword evidence="4 8" id="KW-1133">Transmembrane helix</keyword>
<feature type="domain" description="MacB-like periplasmic core" evidence="10">
    <location>
        <begin position="21"/>
        <end position="243"/>
    </location>
</feature>
<evidence type="ECO:0000259" key="9">
    <source>
        <dbReference type="Pfam" id="PF02687"/>
    </source>
</evidence>
<feature type="transmembrane region" description="Helical" evidence="8">
    <location>
        <begin position="347"/>
        <end position="372"/>
    </location>
</feature>
<evidence type="ECO:0000256" key="7">
    <source>
        <dbReference type="SAM" id="MobiDB-lite"/>
    </source>
</evidence>
<accession>A0A3S0X9Q6</accession>
<dbReference type="OrthoDB" id="9780560at2"/>
<feature type="transmembrane region" description="Helical" evidence="8">
    <location>
        <begin position="392"/>
        <end position="416"/>
    </location>
</feature>
<dbReference type="PANTHER" id="PTHR30572:SF4">
    <property type="entry name" value="ABC TRANSPORTER PERMEASE YTRF"/>
    <property type="match status" value="1"/>
</dbReference>
<evidence type="ECO:0000256" key="1">
    <source>
        <dbReference type="ARBA" id="ARBA00004651"/>
    </source>
</evidence>
<feature type="region of interest" description="Disordered" evidence="7">
    <location>
        <begin position="67"/>
        <end position="97"/>
    </location>
</feature>
<organism evidence="11 12">
    <name type="scientific">Labedella endophytica</name>
    <dbReference type="NCBI Taxonomy" id="1523160"/>
    <lineage>
        <taxon>Bacteria</taxon>
        <taxon>Bacillati</taxon>
        <taxon>Actinomycetota</taxon>
        <taxon>Actinomycetes</taxon>
        <taxon>Micrococcales</taxon>
        <taxon>Microbacteriaceae</taxon>
        <taxon>Labedella</taxon>
    </lineage>
</organism>
<evidence type="ECO:0000313" key="11">
    <source>
        <dbReference type="EMBL" id="RUR03164.1"/>
    </source>
</evidence>
<dbReference type="AlphaFoldDB" id="A0A3S0X9Q6"/>
<evidence type="ECO:0000259" key="10">
    <source>
        <dbReference type="Pfam" id="PF12704"/>
    </source>
</evidence>
<evidence type="ECO:0000256" key="2">
    <source>
        <dbReference type="ARBA" id="ARBA00022475"/>
    </source>
</evidence>
<dbReference type="Pfam" id="PF02687">
    <property type="entry name" value="FtsX"/>
    <property type="match status" value="1"/>
</dbReference>
<dbReference type="GO" id="GO:0022857">
    <property type="term" value="F:transmembrane transporter activity"/>
    <property type="evidence" value="ECO:0007669"/>
    <property type="project" value="TreeGrafter"/>
</dbReference>
<dbReference type="InterPro" id="IPR025857">
    <property type="entry name" value="MacB_PCD"/>
</dbReference>
<evidence type="ECO:0000313" key="12">
    <source>
        <dbReference type="Proteomes" id="UP000274909"/>
    </source>
</evidence>
<protein>
    <submittedName>
        <fullName evidence="11">ABC transporter permease</fullName>
    </submittedName>
</protein>
<reference evidence="11 12" key="1">
    <citation type="submission" date="2018-12" db="EMBL/GenBank/DDBJ databases">
        <authorList>
            <person name="Li F."/>
        </authorList>
    </citation>
    <scope>NUCLEOTIDE SEQUENCE [LARGE SCALE GENOMIC DNA]</scope>
    <source>
        <strain evidence="11 12">EGI 6500705</strain>
    </source>
</reference>
<name>A0A3S0X9Q6_9MICO</name>
<evidence type="ECO:0000256" key="5">
    <source>
        <dbReference type="ARBA" id="ARBA00023136"/>
    </source>
</evidence>
<evidence type="ECO:0000256" key="4">
    <source>
        <dbReference type="ARBA" id="ARBA00022989"/>
    </source>
</evidence>
<sequence>MNAVDLVGSAVSNTFRAKTRTLLTILAIFVGAFTLTLTQGLGTGINAYIDDTVTAVGASDVMTVTKPSDSATTIGTSDDGPAEYDPDTIASGQPGPPGATVVSLSPDDLDTLEGIDGVLRVQATKSIAADYIEGADDTKYVAAIGGLVAGQTVQLTAGEQPDDGSDDLQVVIPVSYVEALGYDGDTDAVGGTVTLAVTDAVRTQHAVEAEIVGVAEESVASPTGASITPNSALTDELYDLQNAGLPDDQADRYAQASVWFADDATDADITALKDRLEDDGYSGVTVADQLGTLKTVIDGIVLVLNAFAIIALLAASFGIVNTLFMSVQERTREIGLMKAMGMGSGKVFGLFSLEAAFIGFLGSAIGAGLAILAGGAISSALSTTLLADLPGLTLIAFDPVSIAIVILVVMVIAFLAGTLPAARAAKADPVESLRYE</sequence>
<feature type="transmembrane region" description="Helical" evidence="8">
    <location>
        <begin position="300"/>
        <end position="326"/>
    </location>
</feature>
<dbReference type="InterPro" id="IPR050250">
    <property type="entry name" value="Macrolide_Exporter_MacB"/>
</dbReference>
<keyword evidence="3 8" id="KW-0812">Transmembrane</keyword>
<comment type="caution">
    <text evidence="11">The sequence shown here is derived from an EMBL/GenBank/DDBJ whole genome shotgun (WGS) entry which is preliminary data.</text>
</comment>
<keyword evidence="2" id="KW-1003">Cell membrane</keyword>
<keyword evidence="12" id="KW-1185">Reference proteome</keyword>
<dbReference type="Proteomes" id="UP000274909">
    <property type="component" value="Unassembled WGS sequence"/>
</dbReference>
<dbReference type="InterPro" id="IPR003838">
    <property type="entry name" value="ABC3_permease_C"/>
</dbReference>
<dbReference type="Pfam" id="PF12704">
    <property type="entry name" value="MacB_PCD"/>
    <property type="match status" value="1"/>
</dbReference>
<comment type="subcellular location">
    <subcellularLocation>
        <location evidence="1">Cell membrane</location>
        <topology evidence="1">Multi-pass membrane protein</topology>
    </subcellularLocation>
</comment>
<comment type="similarity">
    <text evidence="6">Belongs to the ABC-4 integral membrane protein family.</text>
</comment>
<keyword evidence="5 8" id="KW-0472">Membrane</keyword>